<proteinExistence type="predicted"/>
<gene>
    <name evidence="2" type="ORF">GIS00_13250</name>
</gene>
<evidence type="ECO:0000313" key="2">
    <source>
        <dbReference type="EMBL" id="MTD14906.1"/>
    </source>
</evidence>
<reference evidence="2 3" key="1">
    <citation type="submission" date="2019-11" db="EMBL/GenBank/DDBJ databases">
        <authorList>
            <person name="Jiang L.-Q."/>
        </authorList>
    </citation>
    <scope>NUCLEOTIDE SEQUENCE [LARGE SCALE GENOMIC DNA]</scope>
    <source>
        <strain evidence="2 3">YIM 132087</strain>
    </source>
</reference>
<dbReference type="InterPro" id="IPR008715">
    <property type="entry name" value="SAM-MeTfrase_NodS-like"/>
</dbReference>
<evidence type="ECO:0000313" key="3">
    <source>
        <dbReference type="Proteomes" id="UP000460221"/>
    </source>
</evidence>
<dbReference type="GO" id="GO:0032259">
    <property type="term" value="P:methylation"/>
    <property type="evidence" value="ECO:0007669"/>
    <property type="project" value="UniProtKB-KW"/>
</dbReference>
<keyword evidence="2" id="KW-0489">Methyltransferase</keyword>
<comment type="caution">
    <text evidence="2">The sequence shown here is derived from an EMBL/GenBank/DDBJ whole genome shotgun (WGS) entry which is preliminary data.</text>
</comment>
<protein>
    <submittedName>
        <fullName evidence="2">Methyltransferase domain-containing protein</fullName>
    </submittedName>
</protein>
<accession>A0A7K1FLC5</accession>
<dbReference type="GO" id="GO:0016137">
    <property type="term" value="P:glycoside metabolic process"/>
    <property type="evidence" value="ECO:0007669"/>
    <property type="project" value="UniProtKB-ARBA"/>
</dbReference>
<dbReference type="InterPro" id="IPR029063">
    <property type="entry name" value="SAM-dependent_MTases_sf"/>
</dbReference>
<dbReference type="EMBL" id="WLYK01000005">
    <property type="protein sequence ID" value="MTD14906.1"/>
    <property type="molecule type" value="Genomic_DNA"/>
</dbReference>
<keyword evidence="3" id="KW-1185">Reference proteome</keyword>
<name>A0A7K1FLC5_9ACTN</name>
<dbReference type="GO" id="GO:0008757">
    <property type="term" value="F:S-adenosylmethionine-dependent methyltransferase activity"/>
    <property type="evidence" value="ECO:0007669"/>
    <property type="project" value="InterPro"/>
</dbReference>
<dbReference type="Gene3D" id="3.40.50.150">
    <property type="entry name" value="Vaccinia Virus protein VP39"/>
    <property type="match status" value="1"/>
</dbReference>
<dbReference type="GO" id="GO:0009312">
    <property type="term" value="P:oligosaccharide biosynthetic process"/>
    <property type="evidence" value="ECO:0007669"/>
    <property type="project" value="InterPro"/>
</dbReference>
<dbReference type="Pfam" id="PF05401">
    <property type="entry name" value="NodS"/>
    <property type="match status" value="1"/>
</dbReference>
<dbReference type="InterPro" id="IPR003737">
    <property type="entry name" value="GlcNAc_PI_deacetylase-related"/>
</dbReference>
<dbReference type="Gene3D" id="3.40.50.10320">
    <property type="entry name" value="LmbE-like"/>
    <property type="match status" value="1"/>
</dbReference>
<dbReference type="GO" id="GO:0016811">
    <property type="term" value="F:hydrolase activity, acting on carbon-nitrogen (but not peptide) bonds, in linear amides"/>
    <property type="evidence" value="ECO:0007669"/>
    <property type="project" value="TreeGrafter"/>
</dbReference>
<dbReference type="CDD" id="cd02440">
    <property type="entry name" value="AdoMet_MTases"/>
    <property type="match status" value="1"/>
</dbReference>
<dbReference type="PANTHER" id="PTHR12993:SF29">
    <property type="entry name" value="BLR3841 PROTEIN"/>
    <property type="match status" value="1"/>
</dbReference>
<keyword evidence="1" id="KW-0862">Zinc</keyword>
<sequence length="452" mass="49704">MFDHHDPGTSESTWSTVLPAAATPLDPSGFRRVVVLAAHPDDESLGAAGLMARATDAGLPVVVVVATAGERSHPDSPTHTPEDLTLLRRREVFEAVGRVAPTAAVQLLCLPDGGLSREADRLRDAVADVVRSGDLVVAPWRSDGHPDHAAVGAAAAEVAARCGAVLWEYPIWMWHWSGPDDPAFRGTRWGRVDLEPDQLRRKRSALACHGSQVRPLSTAEGDEVMLRPGFLAHFRRDHEVFAVPDEGAPDDETSLDAPWFDDFYRAGEDPWGFRTRWYEERKRAVTMASLPRRRFRSAFEPGCALGVLTADLAERCDAVLATDISETPLVAARERLGHSRTVRLEQLRVPQEWPDGRFDLIVLSEIGYYCSRSDLASLAGSAARSLTQDGVLVACHWRHPVAEYPLGGDEVHRILRAETGLRVLVEHVEEDFRLEVLVGRNVRSVAAEEGLS</sequence>
<dbReference type="AlphaFoldDB" id="A0A7K1FLC5"/>
<evidence type="ECO:0000256" key="1">
    <source>
        <dbReference type="ARBA" id="ARBA00022833"/>
    </source>
</evidence>
<organism evidence="2 3">
    <name type="scientific">Nakamurella alba</name>
    <dbReference type="NCBI Taxonomy" id="2665158"/>
    <lineage>
        <taxon>Bacteria</taxon>
        <taxon>Bacillati</taxon>
        <taxon>Actinomycetota</taxon>
        <taxon>Actinomycetes</taxon>
        <taxon>Nakamurellales</taxon>
        <taxon>Nakamurellaceae</taxon>
        <taxon>Nakamurella</taxon>
    </lineage>
</organism>
<dbReference type="PANTHER" id="PTHR12993">
    <property type="entry name" value="N-ACETYLGLUCOSAMINYL-PHOSPHATIDYLINOSITOL DE-N-ACETYLASE-RELATED"/>
    <property type="match status" value="1"/>
</dbReference>
<dbReference type="InterPro" id="IPR024078">
    <property type="entry name" value="LmbE-like_dom_sf"/>
</dbReference>
<dbReference type="SUPFAM" id="SSF53335">
    <property type="entry name" value="S-adenosyl-L-methionine-dependent methyltransferases"/>
    <property type="match status" value="1"/>
</dbReference>
<dbReference type="Proteomes" id="UP000460221">
    <property type="component" value="Unassembled WGS sequence"/>
</dbReference>
<dbReference type="Pfam" id="PF02585">
    <property type="entry name" value="PIG-L"/>
    <property type="match status" value="1"/>
</dbReference>
<keyword evidence="2" id="KW-0808">Transferase</keyword>
<dbReference type="SUPFAM" id="SSF102588">
    <property type="entry name" value="LmbE-like"/>
    <property type="match status" value="1"/>
</dbReference>